<dbReference type="AlphaFoldDB" id="A0A9P7W415"/>
<dbReference type="EMBL" id="MU250524">
    <property type="protein sequence ID" value="KAG7451778.1"/>
    <property type="molecule type" value="Genomic_DNA"/>
</dbReference>
<evidence type="ECO:0000256" key="1">
    <source>
        <dbReference type="SAM" id="SignalP"/>
    </source>
</evidence>
<name>A0A9P7W415_9AGAR</name>
<dbReference type="RefSeq" id="XP_043045278.1">
    <property type="nucleotide sequence ID" value="XM_043184919.1"/>
</dbReference>
<accession>A0A9P7W415</accession>
<dbReference type="Proteomes" id="UP000812287">
    <property type="component" value="Unassembled WGS sequence"/>
</dbReference>
<comment type="caution">
    <text evidence="2">The sequence shown here is derived from an EMBL/GenBank/DDBJ whole genome shotgun (WGS) entry which is preliminary data.</text>
</comment>
<evidence type="ECO:0000313" key="2">
    <source>
        <dbReference type="EMBL" id="KAG7451778.1"/>
    </source>
</evidence>
<evidence type="ECO:0008006" key="4">
    <source>
        <dbReference type="Google" id="ProtNLM"/>
    </source>
</evidence>
<protein>
    <recommendedName>
        <fullName evidence="4">Hydrophobin</fullName>
    </recommendedName>
</protein>
<organism evidence="2 3">
    <name type="scientific">Guyanagaster necrorhizus</name>
    <dbReference type="NCBI Taxonomy" id="856835"/>
    <lineage>
        <taxon>Eukaryota</taxon>
        <taxon>Fungi</taxon>
        <taxon>Dikarya</taxon>
        <taxon>Basidiomycota</taxon>
        <taxon>Agaricomycotina</taxon>
        <taxon>Agaricomycetes</taxon>
        <taxon>Agaricomycetidae</taxon>
        <taxon>Agaricales</taxon>
        <taxon>Marasmiineae</taxon>
        <taxon>Physalacriaceae</taxon>
        <taxon>Guyanagaster</taxon>
    </lineage>
</organism>
<proteinExistence type="predicted"/>
<keyword evidence="3" id="KW-1185">Reference proteome</keyword>
<keyword evidence="1" id="KW-0732">Signal</keyword>
<feature type="chain" id="PRO_5040177465" description="Hydrophobin" evidence="1">
    <location>
        <begin position="19"/>
        <end position="122"/>
    </location>
</feature>
<dbReference type="GeneID" id="66107216"/>
<sequence length="122" mass="13761">MWKQALTLLHLYFIFCVAAPGPKVNSPETTATCAPPAQIWCCSELNFVSYSYVGTGCEPFRDCLTPVCCTGKYYNWCHGWWLRIRVAIGNGKFIDLSHALYVNCISQILSRITYHCSVLNAK</sequence>
<dbReference type="OrthoDB" id="2821192at2759"/>
<reference evidence="2" key="1">
    <citation type="submission" date="2020-11" db="EMBL/GenBank/DDBJ databases">
        <title>Adaptations for nitrogen fixation in a non-lichenized fungal sporocarp promotes dispersal by wood-feeding termites.</title>
        <authorList>
            <consortium name="DOE Joint Genome Institute"/>
            <person name="Koch R.A."/>
            <person name="Yoon G."/>
            <person name="Arayal U."/>
            <person name="Lail K."/>
            <person name="Amirebrahimi M."/>
            <person name="Labutti K."/>
            <person name="Lipzen A."/>
            <person name="Riley R."/>
            <person name="Barry K."/>
            <person name="Henrissat B."/>
            <person name="Grigoriev I.V."/>
            <person name="Herr J.R."/>
            <person name="Aime M.C."/>
        </authorList>
    </citation>
    <scope>NUCLEOTIDE SEQUENCE</scope>
    <source>
        <strain evidence="2">MCA 3950</strain>
    </source>
</reference>
<gene>
    <name evidence="2" type="ORF">BT62DRAFT_925961</name>
</gene>
<feature type="signal peptide" evidence="1">
    <location>
        <begin position="1"/>
        <end position="18"/>
    </location>
</feature>
<evidence type="ECO:0000313" key="3">
    <source>
        <dbReference type="Proteomes" id="UP000812287"/>
    </source>
</evidence>